<dbReference type="Proteomes" id="UP001165960">
    <property type="component" value="Unassembled WGS sequence"/>
</dbReference>
<keyword evidence="2" id="KW-1185">Reference proteome</keyword>
<proteinExistence type="predicted"/>
<comment type="caution">
    <text evidence="1">The sequence shown here is derived from an EMBL/GenBank/DDBJ whole genome shotgun (WGS) entry which is preliminary data.</text>
</comment>
<reference evidence="1" key="1">
    <citation type="submission" date="2022-04" db="EMBL/GenBank/DDBJ databases">
        <title>Genome of the entomopathogenic fungus Entomophthora muscae.</title>
        <authorList>
            <person name="Elya C."/>
            <person name="Lovett B.R."/>
            <person name="Lee E."/>
            <person name="Macias A.M."/>
            <person name="Hajek A.E."/>
            <person name="De Bivort B.L."/>
            <person name="Kasson M.T."/>
            <person name="De Fine Licht H.H."/>
            <person name="Stajich J.E."/>
        </authorList>
    </citation>
    <scope>NUCLEOTIDE SEQUENCE</scope>
    <source>
        <strain evidence="1">Berkeley</strain>
    </source>
</reference>
<protein>
    <submittedName>
        <fullName evidence="1">Uncharacterized protein</fullName>
    </submittedName>
</protein>
<name>A0ACC2UV52_9FUNG</name>
<dbReference type="EMBL" id="QTSX02000007">
    <property type="protein sequence ID" value="KAJ9090386.1"/>
    <property type="molecule type" value="Genomic_DNA"/>
</dbReference>
<accession>A0ACC2UV52</accession>
<evidence type="ECO:0000313" key="1">
    <source>
        <dbReference type="EMBL" id="KAJ9090386.1"/>
    </source>
</evidence>
<gene>
    <name evidence="1" type="ORF">DSO57_1003119</name>
</gene>
<evidence type="ECO:0000313" key="2">
    <source>
        <dbReference type="Proteomes" id="UP001165960"/>
    </source>
</evidence>
<organism evidence="1 2">
    <name type="scientific">Entomophthora muscae</name>
    <dbReference type="NCBI Taxonomy" id="34485"/>
    <lineage>
        <taxon>Eukaryota</taxon>
        <taxon>Fungi</taxon>
        <taxon>Fungi incertae sedis</taxon>
        <taxon>Zoopagomycota</taxon>
        <taxon>Entomophthoromycotina</taxon>
        <taxon>Entomophthoromycetes</taxon>
        <taxon>Entomophthorales</taxon>
        <taxon>Entomophthoraceae</taxon>
        <taxon>Entomophthora</taxon>
    </lineage>
</organism>
<sequence length="200" mass="23198">MKIVGDVLFKAFSILFSLFYGPQNQPQTKAINAVREVKLYHLLSDPIILSTQMQWSIPSYQFTEYHIRTPIKQTEYLSGNDTYTEFRRRYWIPPPVNLIAQSSKSQLTYYITPRKPKYPVISLDRVGLPLPQLQKESIHPEVFGMASNNTLVLENKSKPQWRPVLLVVDAMCETCIPRSVVSARFNVHFNQLLDGIYVYK</sequence>